<gene>
    <name evidence="3" type="ORF">RMSM_05631</name>
</gene>
<proteinExistence type="predicted"/>
<dbReference type="AlphaFoldDB" id="M5RDK0"/>
<keyword evidence="4" id="KW-1185">Reference proteome</keyword>
<evidence type="ECO:0000259" key="2">
    <source>
        <dbReference type="Pfam" id="PF03703"/>
    </source>
</evidence>
<dbReference type="InterPro" id="IPR005182">
    <property type="entry name" value="YdbS-like_PH"/>
</dbReference>
<dbReference type="EMBL" id="ANOG01000798">
    <property type="protein sequence ID" value="EMI17460.1"/>
    <property type="molecule type" value="Genomic_DNA"/>
</dbReference>
<keyword evidence="1 3" id="KW-0812">Transmembrane</keyword>
<protein>
    <submittedName>
        <fullName evidence="3">Membrane protein containing DUF304, prokaryotic transmembrane adjacent region</fullName>
    </submittedName>
</protein>
<comment type="caution">
    <text evidence="3">The sequence shown here is derived from an EMBL/GenBank/DDBJ whole genome shotgun (WGS) entry which is preliminary data.</text>
</comment>
<feature type="transmembrane region" description="Helical" evidence="1">
    <location>
        <begin position="52"/>
        <end position="72"/>
    </location>
</feature>
<keyword evidence="1" id="KW-1133">Transmembrane helix</keyword>
<dbReference type="PATRIC" id="fig|1265738.3.peg.5631"/>
<dbReference type="Proteomes" id="UP000011991">
    <property type="component" value="Unassembled WGS sequence"/>
</dbReference>
<keyword evidence="1" id="KW-0472">Membrane</keyword>
<dbReference type="PANTHER" id="PTHR34473">
    <property type="entry name" value="UPF0699 TRANSMEMBRANE PROTEIN YDBS"/>
    <property type="match status" value="1"/>
</dbReference>
<reference evidence="3 4" key="1">
    <citation type="journal article" date="2013" name="Mar. Genomics">
        <title>Expression of sulfatases in Rhodopirellula baltica and the diversity of sulfatases in the genus Rhodopirellula.</title>
        <authorList>
            <person name="Wegner C.E."/>
            <person name="Richter-Heitmann T."/>
            <person name="Klindworth A."/>
            <person name="Klockow C."/>
            <person name="Richter M."/>
            <person name="Achstetter T."/>
            <person name="Glockner F.O."/>
            <person name="Harder J."/>
        </authorList>
    </citation>
    <scope>NUCLEOTIDE SEQUENCE [LARGE SCALE GENOMIC DNA]</scope>
    <source>
        <strain evidence="3 4">SM1</strain>
    </source>
</reference>
<evidence type="ECO:0000256" key="1">
    <source>
        <dbReference type="SAM" id="Phobius"/>
    </source>
</evidence>
<evidence type="ECO:0000313" key="3">
    <source>
        <dbReference type="EMBL" id="EMI17460.1"/>
    </source>
</evidence>
<evidence type="ECO:0000313" key="4">
    <source>
        <dbReference type="Proteomes" id="UP000011991"/>
    </source>
</evidence>
<name>M5RDK0_9BACT</name>
<feature type="domain" description="YdbS-like PH" evidence="2">
    <location>
        <begin position="106"/>
        <end position="192"/>
    </location>
</feature>
<organism evidence="3 4">
    <name type="scientific">Rhodopirellula maiorica SM1</name>
    <dbReference type="NCBI Taxonomy" id="1265738"/>
    <lineage>
        <taxon>Bacteria</taxon>
        <taxon>Pseudomonadati</taxon>
        <taxon>Planctomycetota</taxon>
        <taxon>Planctomycetia</taxon>
        <taxon>Pirellulales</taxon>
        <taxon>Pirellulaceae</taxon>
        <taxon>Novipirellula</taxon>
    </lineage>
</organism>
<dbReference type="Pfam" id="PF03703">
    <property type="entry name" value="bPH_2"/>
    <property type="match status" value="1"/>
</dbReference>
<sequence>MEKSAEWIYRGIWRVLVEWFRVPDQPPVLPSAMQGELRVFHPSRRFLTYLKVVFWLALALVDAVILAGWMLLYWGSPVWAWILTLPALTLAIVPDIIAYIALHLMYDTIWYAVSERGVHLRRGIWVITEHTISIANIQNVSITRDPLEQILGIATLVVETAGASAAEDANSLSVGNRVIMIGLDNANEIRELLMFKIGASRSSGLGDPFEGRPSKSRQTAQWSAADLALLRDIRDEVAAGYLA</sequence>
<feature type="transmembrane region" description="Helical" evidence="1">
    <location>
        <begin position="78"/>
        <end position="102"/>
    </location>
</feature>
<dbReference type="PANTHER" id="PTHR34473:SF3">
    <property type="entry name" value="TRANSMEMBRANE PROTEIN-RELATED"/>
    <property type="match status" value="1"/>
</dbReference>
<accession>M5RDK0</accession>